<name>A0AC61TSH2_9CAUD</name>
<keyword evidence="2" id="KW-1185">Reference proteome</keyword>
<protein>
    <submittedName>
        <fullName evidence="1">Uncharacterized protein</fullName>
    </submittedName>
</protein>
<evidence type="ECO:0000313" key="2">
    <source>
        <dbReference type="Proteomes" id="UP000829276"/>
    </source>
</evidence>
<accession>A0AC61TSH2</accession>
<sequence length="44" mass="4637">MIMKKLIVCGILTVSVLGLSLSYNQSSNALSSKEIQVAELPVGT</sequence>
<organism evidence="1 2">
    <name type="scientific">Bacillus phage vB_BsuS_PJN02</name>
    <dbReference type="NCBI Taxonomy" id="2920374"/>
    <lineage>
        <taxon>Viruses</taxon>
        <taxon>Duplodnaviria</taxon>
        <taxon>Heunggongvirae</taxon>
        <taxon>Uroviricota</taxon>
        <taxon>Caudoviricetes</taxon>
        <taxon>Heleneionescovirinae</taxon>
        <taxon>Zhangjivirus</taxon>
        <taxon>Zhangjivirus PJN02</taxon>
    </lineage>
</organism>
<evidence type="ECO:0000313" key="1">
    <source>
        <dbReference type="EMBL" id="UNH58542.1"/>
    </source>
</evidence>
<reference evidence="1" key="1">
    <citation type="submission" date="2022-02" db="EMBL/GenBank/DDBJ databases">
        <authorList>
            <person name="Nazir A."/>
            <person name="Chen Y."/>
            <person name="Liu Y."/>
        </authorList>
    </citation>
    <scope>NUCLEOTIDE SEQUENCE</scope>
</reference>
<dbReference type="EMBL" id="OM634653">
    <property type="protein sequence ID" value="UNH58542.1"/>
    <property type="molecule type" value="Genomic_DNA"/>
</dbReference>
<dbReference type="Proteomes" id="UP000829276">
    <property type="component" value="Segment"/>
</dbReference>
<proteinExistence type="predicted"/>